<proteinExistence type="predicted"/>
<dbReference type="InterPro" id="IPR050097">
    <property type="entry name" value="Ferredoxin-NADP_redctase_2"/>
</dbReference>
<dbReference type="Gene3D" id="3.50.50.60">
    <property type="entry name" value="FAD/NAD(P)-binding domain"/>
    <property type="match status" value="2"/>
</dbReference>
<dbReference type="Pfam" id="PF07992">
    <property type="entry name" value="Pyr_redox_2"/>
    <property type="match status" value="1"/>
</dbReference>
<evidence type="ECO:0000256" key="2">
    <source>
        <dbReference type="ARBA" id="ARBA00023002"/>
    </source>
</evidence>
<reference evidence="5" key="1">
    <citation type="submission" date="2016-10" db="EMBL/GenBank/DDBJ databases">
        <authorList>
            <person name="Varghese N."/>
            <person name="Submissions S."/>
        </authorList>
    </citation>
    <scope>NUCLEOTIDE SEQUENCE [LARGE SCALE GENOMIC DNA]</scope>
    <source>
        <strain evidence="5">DSM 25811 / CCM 8410 / LMG 26954 / E90</strain>
    </source>
</reference>
<dbReference type="EMBL" id="FMZO01000014">
    <property type="protein sequence ID" value="SDD82979.1"/>
    <property type="molecule type" value="Genomic_DNA"/>
</dbReference>
<name>A0A1G6XXT0_NIADE</name>
<protein>
    <submittedName>
        <fullName evidence="4">Thioredoxin reductase</fullName>
    </submittedName>
</protein>
<dbReference type="InterPro" id="IPR036188">
    <property type="entry name" value="FAD/NAD-bd_sf"/>
</dbReference>
<accession>A0A1G6XXT0</accession>
<dbReference type="OrthoDB" id="9806179at2"/>
<keyword evidence="2" id="KW-0560">Oxidoreductase</keyword>
<keyword evidence="5" id="KW-1185">Reference proteome</keyword>
<dbReference type="RefSeq" id="WP_090392038.1">
    <property type="nucleotide sequence ID" value="NZ_FMZO01000014.1"/>
</dbReference>
<evidence type="ECO:0000313" key="5">
    <source>
        <dbReference type="Proteomes" id="UP000198757"/>
    </source>
</evidence>
<dbReference type="SUPFAM" id="SSF51905">
    <property type="entry name" value="FAD/NAD(P)-binding domain"/>
    <property type="match status" value="1"/>
</dbReference>
<evidence type="ECO:0000259" key="3">
    <source>
        <dbReference type="Pfam" id="PF07992"/>
    </source>
</evidence>
<dbReference type="Proteomes" id="UP000198757">
    <property type="component" value="Unassembled WGS sequence"/>
</dbReference>
<organism evidence="4 5">
    <name type="scientific">Niabella drilacis (strain DSM 25811 / CCM 8410 / CCUG 62505 / LMG 26954 / E90)</name>
    <dbReference type="NCBI Taxonomy" id="1285928"/>
    <lineage>
        <taxon>Bacteria</taxon>
        <taxon>Pseudomonadati</taxon>
        <taxon>Bacteroidota</taxon>
        <taxon>Chitinophagia</taxon>
        <taxon>Chitinophagales</taxon>
        <taxon>Chitinophagaceae</taxon>
        <taxon>Niabella</taxon>
    </lineage>
</organism>
<sequence>MEKNRSFDVVIIGGSYAGLSAAMALGRSLKNVLVLDSGTPCNAATPHSHNFLTQDGKPPAEIAAQARQQVAQYTTVQFLADPAAGATASNGQFTVTTLSGDQFNCRKLIFATGIRDLLPAIDGISECWGKSVIHCPYCHGYEFRNHKTGILANGAAALHLAVLVRNLTSDLTVFTNGPLQFTEEEQLRMLQQDITVIQTEIRALQQTGGQLQQIIFTDNTTMPLQALYARVPFEQQTPLPAMLGCAFTEQGHIQVDPLQKTTVPGIYACGDAASPMRSVASAVAGGNLAGAMANHELSQEDFTGKTRAEM</sequence>
<evidence type="ECO:0000256" key="1">
    <source>
        <dbReference type="ARBA" id="ARBA00022630"/>
    </source>
</evidence>
<dbReference type="GO" id="GO:0016491">
    <property type="term" value="F:oxidoreductase activity"/>
    <property type="evidence" value="ECO:0007669"/>
    <property type="project" value="UniProtKB-KW"/>
</dbReference>
<dbReference type="AlphaFoldDB" id="A0A1G6XXT0"/>
<dbReference type="STRING" id="1285928.SAMN04487894_11459"/>
<dbReference type="PRINTS" id="PR00469">
    <property type="entry name" value="PNDRDTASEII"/>
</dbReference>
<dbReference type="PRINTS" id="PR00368">
    <property type="entry name" value="FADPNR"/>
</dbReference>
<dbReference type="PANTHER" id="PTHR48105">
    <property type="entry name" value="THIOREDOXIN REDUCTASE 1-RELATED-RELATED"/>
    <property type="match status" value="1"/>
</dbReference>
<keyword evidence="1" id="KW-0285">Flavoprotein</keyword>
<gene>
    <name evidence="4" type="ORF">SAMN04487894_11459</name>
</gene>
<feature type="domain" description="FAD/NAD(P)-binding" evidence="3">
    <location>
        <begin position="7"/>
        <end position="285"/>
    </location>
</feature>
<dbReference type="InterPro" id="IPR023753">
    <property type="entry name" value="FAD/NAD-binding_dom"/>
</dbReference>
<evidence type="ECO:0000313" key="4">
    <source>
        <dbReference type="EMBL" id="SDD82979.1"/>
    </source>
</evidence>